<accession>A0A1E7FG40</accession>
<organism evidence="2 3">
    <name type="scientific">Fragilariopsis cylindrus CCMP1102</name>
    <dbReference type="NCBI Taxonomy" id="635003"/>
    <lineage>
        <taxon>Eukaryota</taxon>
        <taxon>Sar</taxon>
        <taxon>Stramenopiles</taxon>
        <taxon>Ochrophyta</taxon>
        <taxon>Bacillariophyta</taxon>
        <taxon>Bacillariophyceae</taxon>
        <taxon>Bacillariophycidae</taxon>
        <taxon>Bacillariales</taxon>
        <taxon>Bacillariaceae</taxon>
        <taxon>Fragilariopsis</taxon>
    </lineage>
</organism>
<feature type="region of interest" description="Disordered" evidence="1">
    <location>
        <begin position="370"/>
        <end position="389"/>
    </location>
</feature>
<feature type="region of interest" description="Disordered" evidence="1">
    <location>
        <begin position="193"/>
        <end position="212"/>
    </location>
</feature>
<feature type="compositionally biased region" description="Low complexity" evidence="1">
    <location>
        <begin position="139"/>
        <end position="154"/>
    </location>
</feature>
<protein>
    <submittedName>
        <fullName evidence="2">Uncharacterized protein</fullName>
    </submittedName>
</protein>
<feature type="compositionally biased region" description="Low complexity" evidence="1">
    <location>
        <begin position="193"/>
        <end position="208"/>
    </location>
</feature>
<dbReference type="Proteomes" id="UP000095751">
    <property type="component" value="Unassembled WGS sequence"/>
</dbReference>
<dbReference type="KEGG" id="fcy:FRACYDRAFT_239604"/>
<feature type="region of interest" description="Disordered" evidence="1">
    <location>
        <begin position="315"/>
        <end position="357"/>
    </location>
</feature>
<name>A0A1E7FG40_9STRA</name>
<feature type="region of interest" description="Disordered" evidence="1">
    <location>
        <begin position="1"/>
        <end position="50"/>
    </location>
</feature>
<evidence type="ECO:0000256" key="1">
    <source>
        <dbReference type="SAM" id="MobiDB-lite"/>
    </source>
</evidence>
<sequence length="438" mass="49012">MISPPPPPPQDQQQEHARVRRSRVSDAVVGSRTTTTGTGTGTRPPRKSKSVQFCSIEIREHERLLGDHPCTLNGPPLGLDWSYTDYGSPIMGGIPILLDEYEKEKKQNQIQEFQNQFKLSLQQQRLQQQQQQRLKRRASAPGSSTNNNSTSTSTTIINNTMNSNNSNDIITSNENGICVSVITNKEDNDININNDDTIISNDNDNNNQNDDEEEDNIISNKIAKHLQSQYRMQPIPGSIRKQIILNETRTTPQAISNAMKQIKKIQNQRRSTLSMIEIGLDDTLGCMYENITRKFRRYKSGISKQREQELLWEKAAEEKTTTSSSSSSTSTCSNNNESRSANNDNANATNVGKRRSSILMTTSRISNYINNSDSSCSRATGTPSRTNNIRPVMTTTTEVDALPSIYDINNSSSLESTTLFVATAAEQEDQQGSLYQFR</sequence>
<dbReference type="OrthoDB" id="45793at2759"/>
<feature type="compositionally biased region" description="Low complexity" evidence="1">
    <location>
        <begin position="25"/>
        <end position="37"/>
    </location>
</feature>
<evidence type="ECO:0000313" key="3">
    <source>
        <dbReference type="Proteomes" id="UP000095751"/>
    </source>
</evidence>
<gene>
    <name evidence="2" type="ORF">FRACYDRAFT_239604</name>
</gene>
<evidence type="ECO:0000313" key="2">
    <source>
        <dbReference type="EMBL" id="OEU17005.1"/>
    </source>
</evidence>
<proteinExistence type="predicted"/>
<dbReference type="InParanoid" id="A0A1E7FG40"/>
<keyword evidence="3" id="KW-1185">Reference proteome</keyword>
<feature type="compositionally biased region" description="Pro residues" evidence="1">
    <location>
        <begin position="1"/>
        <end position="10"/>
    </location>
</feature>
<feature type="compositionally biased region" description="Low complexity" evidence="1">
    <location>
        <begin position="321"/>
        <end position="350"/>
    </location>
</feature>
<feature type="region of interest" description="Disordered" evidence="1">
    <location>
        <begin position="124"/>
        <end position="154"/>
    </location>
</feature>
<reference evidence="2 3" key="1">
    <citation type="submission" date="2016-09" db="EMBL/GenBank/DDBJ databases">
        <title>Extensive genetic diversity and differential bi-allelic expression allows diatom success in the polar Southern Ocean.</title>
        <authorList>
            <consortium name="DOE Joint Genome Institute"/>
            <person name="Mock T."/>
            <person name="Otillar R.P."/>
            <person name="Strauss J."/>
            <person name="Dupont C."/>
            <person name="Frickenhaus S."/>
            <person name="Maumus F."/>
            <person name="Mcmullan M."/>
            <person name="Sanges R."/>
            <person name="Schmutz J."/>
            <person name="Toseland A."/>
            <person name="Valas R."/>
            <person name="Veluchamy A."/>
            <person name="Ward B.J."/>
            <person name="Allen A."/>
            <person name="Barry K."/>
            <person name="Falciatore A."/>
            <person name="Ferrante M."/>
            <person name="Fortunato A.E."/>
            <person name="Gloeckner G."/>
            <person name="Gruber A."/>
            <person name="Hipkin R."/>
            <person name="Janech M."/>
            <person name="Kroth P."/>
            <person name="Leese F."/>
            <person name="Lindquist E."/>
            <person name="Lyon B.R."/>
            <person name="Martin J."/>
            <person name="Mayer C."/>
            <person name="Parker M."/>
            <person name="Quesneville H."/>
            <person name="Raymond J."/>
            <person name="Uhlig C."/>
            <person name="Valentin K.U."/>
            <person name="Worden A.Z."/>
            <person name="Armbrust E.V."/>
            <person name="Bowler C."/>
            <person name="Green B."/>
            <person name="Moulton V."/>
            <person name="Van Oosterhout C."/>
            <person name="Grigoriev I."/>
        </authorList>
    </citation>
    <scope>NUCLEOTIDE SEQUENCE [LARGE SCALE GENOMIC DNA]</scope>
    <source>
        <strain evidence="2 3">CCMP1102</strain>
    </source>
</reference>
<dbReference type="AlphaFoldDB" id="A0A1E7FG40"/>
<dbReference type="EMBL" id="KV784358">
    <property type="protein sequence ID" value="OEU17005.1"/>
    <property type="molecule type" value="Genomic_DNA"/>
</dbReference>